<accession>E9HSI4</accession>
<reference evidence="3 4" key="1">
    <citation type="journal article" date="2011" name="Science">
        <title>The ecoresponsive genome of Daphnia pulex.</title>
        <authorList>
            <person name="Colbourne J.K."/>
            <person name="Pfrender M.E."/>
            <person name="Gilbert D."/>
            <person name="Thomas W.K."/>
            <person name="Tucker A."/>
            <person name="Oakley T.H."/>
            <person name="Tokishita S."/>
            <person name="Aerts A."/>
            <person name="Arnold G.J."/>
            <person name="Basu M.K."/>
            <person name="Bauer D.J."/>
            <person name="Caceres C.E."/>
            <person name="Carmel L."/>
            <person name="Casola C."/>
            <person name="Choi J.H."/>
            <person name="Detter J.C."/>
            <person name="Dong Q."/>
            <person name="Dusheyko S."/>
            <person name="Eads B.D."/>
            <person name="Frohlich T."/>
            <person name="Geiler-Samerotte K.A."/>
            <person name="Gerlach D."/>
            <person name="Hatcher P."/>
            <person name="Jogdeo S."/>
            <person name="Krijgsveld J."/>
            <person name="Kriventseva E.V."/>
            <person name="Kultz D."/>
            <person name="Laforsch C."/>
            <person name="Lindquist E."/>
            <person name="Lopez J."/>
            <person name="Manak J.R."/>
            <person name="Muller J."/>
            <person name="Pangilinan J."/>
            <person name="Patwardhan R.P."/>
            <person name="Pitluck S."/>
            <person name="Pritham E.J."/>
            <person name="Rechtsteiner A."/>
            <person name="Rho M."/>
            <person name="Rogozin I.B."/>
            <person name="Sakarya O."/>
            <person name="Salamov A."/>
            <person name="Schaack S."/>
            <person name="Shapiro H."/>
            <person name="Shiga Y."/>
            <person name="Skalitzky C."/>
            <person name="Smith Z."/>
            <person name="Souvorov A."/>
            <person name="Sung W."/>
            <person name="Tang Z."/>
            <person name="Tsuchiya D."/>
            <person name="Tu H."/>
            <person name="Vos H."/>
            <person name="Wang M."/>
            <person name="Wolf Y.I."/>
            <person name="Yamagata H."/>
            <person name="Yamada T."/>
            <person name="Ye Y."/>
            <person name="Shaw J.R."/>
            <person name="Andrews J."/>
            <person name="Crease T.J."/>
            <person name="Tang H."/>
            <person name="Lucas S.M."/>
            <person name="Robertson H.M."/>
            <person name="Bork P."/>
            <person name="Koonin E.V."/>
            <person name="Zdobnov E.M."/>
            <person name="Grigoriev I.V."/>
            <person name="Lynch M."/>
            <person name="Boore J.L."/>
        </authorList>
    </citation>
    <scope>NUCLEOTIDE SEQUENCE [LARGE SCALE GENOMIC DNA]</scope>
</reference>
<protein>
    <submittedName>
        <fullName evidence="3">Uncharacterized protein</fullName>
    </submittedName>
</protein>
<feature type="compositionally biased region" description="Polar residues" evidence="1">
    <location>
        <begin position="82"/>
        <end position="94"/>
    </location>
</feature>
<dbReference type="EMBL" id="GL732853">
    <property type="protein sequence ID" value="EFX64264.1"/>
    <property type="molecule type" value="Genomic_DNA"/>
</dbReference>
<dbReference type="KEGG" id="dpx:DAPPUDRAFT_117397"/>
<dbReference type="KEGG" id="dpx:DAPPUDRAFT_118342"/>
<keyword evidence="4" id="KW-1185">Reference proteome</keyword>
<dbReference type="EMBL" id="GL732752">
    <property type="protein sequence ID" value="EFX65296.1"/>
    <property type="molecule type" value="Genomic_DNA"/>
</dbReference>
<feature type="compositionally biased region" description="Polar residues" evidence="1">
    <location>
        <begin position="210"/>
        <end position="246"/>
    </location>
</feature>
<dbReference type="PANTHER" id="PTHR34153">
    <property type="entry name" value="SI:CH211-262H13.3-RELATED-RELATED"/>
    <property type="match status" value="1"/>
</dbReference>
<evidence type="ECO:0000313" key="4">
    <source>
        <dbReference type="Proteomes" id="UP000000305"/>
    </source>
</evidence>
<feature type="region of interest" description="Disordered" evidence="1">
    <location>
        <begin position="64"/>
        <end position="105"/>
    </location>
</feature>
<dbReference type="OrthoDB" id="6393184at2759"/>
<dbReference type="HOGENOM" id="CLU_869482_0_0_1"/>
<feature type="compositionally biased region" description="Polar residues" evidence="1">
    <location>
        <begin position="173"/>
        <end position="182"/>
    </location>
</feature>
<evidence type="ECO:0000313" key="3">
    <source>
        <dbReference type="EMBL" id="EFX65296.1"/>
    </source>
</evidence>
<evidence type="ECO:0000256" key="1">
    <source>
        <dbReference type="SAM" id="MobiDB-lite"/>
    </source>
</evidence>
<name>E9HSI4_DAPPU</name>
<dbReference type="PANTHER" id="PTHR34153:SF2">
    <property type="entry name" value="SI:CH211-262H13.3-RELATED"/>
    <property type="match status" value="1"/>
</dbReference>
<evidence type="ECO:0000313" key="2">
    <source>
        <dbReference type="EMBL" id="EFX64264.1"/>
    </source>
</evidence>
<feature type="region of interest" description="Disordered" evidence="1">
    <location>
        <begin position="173"/>
        <end position="246"/>
    </location>
</feature>
<organism evidence="3 4">
    <name type="scientific">Daphnia pulex</name>
    <name type="common">Water flea</name>
    <dbReference type="NCBI Taxonomy" id="6669"/>
    <lineage>
        <taxon>Eukaryota</taxon>
        <taxon>Metazoa</taxon>
        <taxon>Ecdysozoa</taxon>
        <taxon>Arthropoda</taxon>
        <taxon>Crustacea</taxon>
        <taxon>Branchiopoda</taxon>
        <taxon>Diplostraca</taxon>
        <taxon>Cladocera</taxon>
        <taxon>Anomopoda</taxon>
        <taxon>Daphniidae</taxon>
        <taxon>Daphnia</taxon>
    </lineage>
</organism>
<dbReference type="Proteomes" id="UP000000305">
    <property type="component" value="Unassembled WGS sequence"/>
</dbReference>
<dbReference type="AlphaFoldDB" id="E9HSI4"/>
<proteinExistence type="predicted"/>
<gene>
    <name evidence="3" type="ORF">DAPPUDRAFT_117397</name>
    <name evidence="2" type="ORF">DAPPUDRAFT_118342</name>
</gene>
<sequence length="320" mass="35258">MPDHNGVFVTYTLVVPDFWLMAVDNKNSNKETFFSLQKLQRYQCGSQRQQLALAVEQTDLLAKKAAEEGRGRRPKRPPARYGQSSMEESFQDSSNDQEDASHGDSIHPHKIHRVLTQDSSQSSNLPCHINDAEQAAVGVGTPRFVICQQGSDSLELGSASVGVGEDSQLDSQLINSPTLSDSSDNEPIDNPGPVIRRPLPAIAKRPPFPSTTSRPATTGVVSRPSTSANTNQRFSSGVSTPPSSANNRQQFVIPAVNRRPLLSAIAFTKCFVFLLVVERYCFPFAFLPSLHSLFCFLKNKVRLYVNNFSNITLLNTDSFI</sequence>